<comment type="caution">
    <text evidence="1">The sequence shown here is derived from an EMBL/GenBank/DDBJ whole genome shotgun (WGS) entry which is preliminary data.</text>
</comment>
<reference evidence="1 2" key="1">
    <citation type="journal article" date="2020" name="ISME J.">
        <title>Uncovering the hidden diversity of litter-decomposition mechanisms in mushroom-forming fungi.</title>
        <authorList>
            <person name="Floudas D."/>
            <person name="Bentzer J."/>
            <person name="Ahren D."/>
            <person name="Johansson T."/>
            <person name="Persson P."/>
            <person name="Tunlid A."/>
        </authorList>
    </citation>
    <scope>NUCLEOTIDE SEQUENCE [LARGE SCALE GENOMIC DNA]</scope>
    <source>
        <strain evidence="1 2">CBS 101986</strain>
    </source>
</reference>
<name>A0A8H5EZ44_9AGAR</name>
<proteinExistence type="predicted"/>
<gene>
    <name evidence="1" type="ORF">D9619_012539</name>
</gene>
<dbReference type="Proteomes" id="UP000567179">
    <property type="component" value="Unassembled WGS sequence"/>
</dbReference>
<organism evidence="1 2">
    <name type="scientific">Psilocybe cf. subviscida</name>
    <dbReference type="NCBI Taxonomy" id="2480587"/>
    <lineage>
        <taxon>Eukaryota</taxon>
        <taxon>Fungi</taxon>
        <taxon>Dikarya</taxon>
        <taxon>Basidiomycota</taxon>
        <taxon>Agaricomycotina</taxon>
        <taxon>Agaricomycetes</taxon>
        <taxon>Agaricomycetidae</taxon>
        <taxon>Agaricales</taxon>
        <taxon>Agaricineae</taxon>
        <taxon>Strophariaceae</taxon>
        <taxon>Psilocybe</taxon>
    </lineage>
</organism>
<evidence type="ECO:0000313" key="2">
    <source>
        <dbReference type="Proteomes" id="UP000567179"/>
    </source>
</evidence>
<keyword evidence="2" id="KW-1185">Reference proteome</keyword>
<protein>
    <submittedName>
        <fullName evidence="1">Uncharacterized protein</fullName>
    </submittedName>
</protein>
<accession>A0A8H5EZ44</accession>
<sequence>MDSFDPPPEA</sequence>
<dbReference type="EMBL" id="JAACJJ010000032">
    <property type="protein sequence ID" value="KAF5317684.1"/>
    <property type="molecule type" value="Genomic_DNA"/>
</dbReference>
<evidence type="ECO:0000313" key="1">
    <source>
        <dbReference type="EMBL" id="KAF5317684.1"/>
    </source>
</evidence>